<organism evidence="2 3">
    <name type="scientific">Asticcacaulis excentricus (strain ATCC 15261 / DSM 4724 / KCTC 12464 / NCIMB 9791 / VKM B-1370 / CB 48)</name>
    <dbReference type="NCBI Taxonomy" id="573065"/>
    <lineage>
        <taxon>Bacteria</taxon>
        <taxon>Pseudomonadati</taxon>
        <taxon>Pseudomonadota</taxon>
        <taxon>Alphaproteobacteria</taxon>
        <taxon>Caulobacterales</taxon>
        <taxon>Caulobacteraceae</taxon>
        <taxon>Asticcacaulis</taxon>
    </lineage>
</organism>
<dbReference type="SUPFAM" id="SSF54427">
    <property type="entry name" value="NTF2-like"/>
    <property type="match status" value="1"/>
</dbReference>
<dbReference type="Pfam" id="PF14534">
    <property type="entry name" value="DUF4440"/>
    <property type="match status" value="1"/>
</dbReference>
<dbReference type="OrthoDB" id="119951at2"/>
<evidence type="ECO:0000313" key="2">
    <source>
        <dbReference type="EMBL" id="ADU14075.1"/>
    </source>
</evidence>
<dbReference type="InterPro" id="IPR032710">
    <property type="entry name" value="NTF2-like_dom_sf"/>
</dbReference>
<sequence length="158" mass="17377">MTTAIAIAAALLATPADLPSDPLTTEIRALDAKVFDAYNHCDLETFSAYFDPKVAFYHDTGGATFDRDAVVDGVRKYICCKVKRELITEGFHVYPIKDYGAIEEGEHRFCEMATGQCEGIAKFVMVWAKRDGAWQITSVLSYGHRAATAAEQTKAADQ</sequence>
<dbReference type="eggNOG" id="COG1680">
    <property type="taxonomic scope" value="Bacteria"/>
</dbReference>
<protein>
    <recommendedName>
        <fullName evidence="1">DUF4440 domain-containing protein</fullName>
    </recommendedName>
</protein>
<accession>E8RUI7</accession>
<dbReference type="InterPro" id="IPR027843">
    <property type="entry name" value="DUF4440"/>
</dbReference>
<evidence type="ECO:0000259" key="1">
    <source>
        <dbReference type="Pfam" id="PF14534"/>
    </source>
</evidence>
<dbReference type="Proteomes" id="UP000001492">
    <property type="component" value="Chromosome 2"/>
</dbReference>
<dbReference type="RefSeq" id="WP_013479902.1">
    <property type="nucleotide sequence ID" value="NC_014817.1"/>
</dbReference>
<dbReference type="AlphaFoldDB" id="E8RUI7"/>
<dbReference type="KEGG" id="aex:Astex_2423"/>
<reference evidence="3" key="1">
    <citation type="submission" date="2010-12" db="EMBL/GenBank/DDBJ databases">
        <title>Complete sequence of chromosome 2 of Asticcacaulis excentricus CB 48.</title>
        <authorList>
            <consortium name="US DOE Joint Genome Institute"/>
            <person name="Lucas S."/>
            <person name="Copeland A."/>
            <person name="Lapidus A."/>
            <person name="Cheng J.-F."/>
            <person name="Bruce D."/>
            <person name="Goodwin L."/>
            <person name="Pitluck S."/>
            <person name="Teshima H."/>
            <person name="Davenport K."/>
            <person name="Detter J.C."/>
            <person name="Han C."/>
            <person name="Tapia R."/>
            <person name="Land M."/>
            <person name="Hauser L."/>
            <person name="Jeffries C."/>
            <person name="Kyrpides N."/>
            <person name="Ivanova N."/>
            <person name="Ovchinnikova G."/>
            <person name="Brun Y.V."/>
            <person name="Woyke T."/>
        </authorList>
    </citation>
    <scope>NUCLEOTIDE SEQUENCE [LARGE SCALE GENOMIC DNA]</scope>
    <source>
        <strain evidence="3">ATCC 15261 / DSM 4724 / KCTC 12464 / NCIMB 9791 / VKM B-1370 / CB 48</strain>
    </source>
</reference>
<evidence type="ECO:0000313" key="3">
    <source>
        <dbReference type="Proteomes" id="UP000001492"/>
    </source>
</evidence>
<dbReference type="STRING" id="573065.Astex_2423"/>
<keyword evidence="3" id="KW-1185">Reference proteome</keyword>
<proteinExistence type="predicted"/>
<dbReference type="HOGENOM" id="CLU_111151_1_1_5"/>
<dbReference type="EMBL" id="CP002396">
    <property type="protein sequence ID" value="ADU14075.1"/>
    <property type="molecule type" value="Genomic_DNA"/>
</dbReference>
<name>E8RUI7_ASTEC</name>
<dbReference type="Gene3D" id="3.10.450.50">
    <property type="match status" value="1"/>
</dbReference>
<gene>
    <name evidence="2" type="ordered locus">Astex_2423</name>
</gene>
<feature type="domain" description="DUF4440" evidence="1">
    <location>
        <begin position="27"/>
        <end position="136"/>
    </location>
</feature>